<dbReference type="Gene3D" id="3.30.200.20">
    <property type="entry name" value="Phosphorylase Kinase, domain 1"/>
    <property type="match status" value="1"/>
</dbReference>
<dbReference type="Pfam" id="PF00069">
    <property type="entry name" value="Pkinase"/>
    <property type="match status" value="1"/>
</dbReference>
<dbReference type="InParanoid" id="E9EI49"/>
<feature type="domain" description="Protein kinase" evidence="8">
    <location>
        <begin position="70"/>
        <end position="450"/>
    </location>
</feature>
<comment type="similarity">
    <text evidence="7">Belongs to the protein kinase superfamily.</text>
</comment>
<dbReference type="eggNOG" id="KOG1290">
    <property type="taxonomic scope" value="Eukaryota"/>
</dbReference>
<proteinExistence type="inferred from homology"/>
<evidence type="ECO:0000313" key="9">
    <source>
        <dbReference type="EMBL" id="EFY84395.1"/>
    </source>
</evidence>
<keyword evidence="10" id="KW-1185">Reference proteome</keyword>
<organism evidence="10">
    <name type="scientific">Metarhizium acridum (strain CQMa 102)</name>
    <dbReference type="NCBI Taxonomy" id="655827"/>
    <lineage>
        <taxon>Eukaryota</taxon>
        <taxon>Fungi</taxon>
        <taxon>Dikarya</taxon>
        <taxon>Ascomycota</taxon>
        <taxon>Pezizomycotina</taxon>
        <taxon>Sordariomycetes</taxon>
        <taxon>Hypocreomycetidae</taxon>
        <taxon>Hypocreales</taxon>
        <taxon>Clavicipitaceae</taxon>
        <taxon>Metarhizium</taxon>
    </lineage>
</organism>
<name>E9EI49_METAQ</name>
<dbReference type="InterPro" id="IPR051175">
    <property type="entry name" value="CLK_kinases"/>
</dbReference>
<dbReference type="Proteomes" id="UP000002499">
    <property type="component" value="Unassembled WGS sequence"/>
</dbReference>
<keyword evidence="4 9" id="KW-0418">Kinase</keyword>
<dbReference type="EMBL" id="GL698629">
    <property type="protein sequence ID" value="EFY84395.1"/>
    <property type="molecule type" value="Genomic_DNA"/>
</dbReference>
<dbReference type="OMA" id="KPCKNAR"/>
<evidence type="ECO:0000313" key="10">
    <source>
        <dbReference type="Proteomes" id="UP000002499"/>
    </source>
</evidence>
<dbReference type="OrthoDB" id="5979581at2759"/>
<dbReference type="PROSITE" id="PS00107">
    <property type="entry name" value="PROTEIN_KINASE_ATP"/>
    <property type="match status" value="1"/>
</dbReference>
<dbReference type="PANTHER" id="PTHR45646:SF11">
    <property type="entry name" value="SERINE_THREONINE-PROTEIN KINASE DOA"/>
    <property type="match status" value="1"/>
</dbReference>
<dbReference type="GO" id="GO:0005524">
    <property type="term" value="F:ATP binding"/>
    <property type="evidence" value="ECO:0007669"/>
    <property type="project" value="UniProtKB-UniRule"/>
</dbReference>
<evidence type="ECO:0000256" key="4">
    <source>
        <dbReference type="ARBA" id="ARBA00022777"/>
    </source>
</evidence>
<evidence type="ECO:0000256" key="6">
    <source>
        <dbReference type="PROSITE-ProRule" id="PRU10141"/>
    </source>
</evidence>
<gene>
    <name evidence="9" type="ORF">MAC_09547</name>
</gene>
<dbReference type="KEGG" id="maw:19253858"/>
<dbReference type="HOGENOM" id="CLU_000288_81_1_1"/>
<dbReference type="GO" id="GO:0004674">
    <property type="term" value="F:protein serine/threonine kinase activity"/>
    <property type="evidence" value="ECO:0007669"/>
    <property type="project" value="UniProtKB-KW"/>
</dbReference>
<dbReference type="PANTHER" id="PTHR45646">
    <property type="entry name" value="SERINE/THREONINE-PROTEIN KINASE DOA-RELATED"/>
    <property type="match status" value="1"/>
</dbReference>
<dbReference type="AlphaFoldDB" id="E9EI49"/>
<evidence type="ECO:0000256" key="2">
    <source>
        <dbReference type="ARBA" id="ARBA00022679"/>
    </source>
</evidence>
<evidence type="ECO:0000256" key="3">
    <source>
        <dbReference type="ARBA" id="ARBA00022741"/>
    </source>
</evidence>
<dbReference type="PROSITE" id="PS50011">
    <property type="entry name" value="PROTEIN_KINASE_DOM"/>
    <property type="match status" value="1"/>
</dbReference>
<evidence type="ECO:0000256" key="5">
    <source>
        <dbReference type="ARBA" id="ARBA00022840"/>
    </source>
</evidence>
<dbReference type="InterPro" id="IPR011009">
    <property type="entry name" value="Kinase-like_dom_sf"/>
</dbReference>
<protein>
    <submittedName>
        <fullName evidence="9">Protein kinase domain protein</fullName>
    </submittedName>
</protein>
<dbReference type="STRING" id="655827.E9EI49"/>
<evidence type="ECO:0000259" key="8">
    <source>
        <dbReference type="PROSITE" id="PS50011"/>
    </source>
</evidence>
<dbReference type="InterPro" id="IPR008271">
    <property type="entry name" value="Ser/Thr_kinase_AS"/>
</dbReference>
<dbReference type="SUPFAM" id="SSF56112">
    <property type="entry name" value="Protein kinase-like (PK-like)"/>
    <property type="match status" value="1"/>
</dbReference>
<evidence type="ECO:0000256" key="1">
    <source>
        <dbReference type="ARBA" id="ARBA00022527"/>
    </source>
</evidence>
<dbReference type="Gene3D" id="1.10.510.10">
    <property type="entry name" value="Transferase(Phosphotransferase) domain 1"/>
    <property type="match status" value="1"/>
</dbReference>
<dbReference type="GO" id="GO:0005634">
    <property type="term" value="C:nucleus"/>
    <property type="evidence" value="ECO:0007669"/>
    <property type="project" value="TreeGrafter"/>
</dbReference>
<keyword evidence="1 7" id="KW-0723">Serine/threonine-protein kinase</keyword>
<evidence type="ECO:0000256" key="7">
    <source>
        <dbReference type="RuleBase" id="RU000304"/>
    </source>
</evidence>
<dbReference type="InterPro" id="IPR017441">
    <property type="entry name" value="Protein_kinase_ATP_BS"/>
</dbReference>
<dbReference type="SMART" id="SM00220">
    <property type="entry name" value="S_TKc"/>
    <property type="match status" value="1"/>
</dbReference>
<reference evidence="9 10" key="1">
    <citation type="journal article" date="2011" name="PLoS Genet.">
        <title>Genome sequencing and comparative transcriptomics of the model entomopathogenic fungi Metarhizium anisopliae and M. acridum.</title>
        <authorList>
            <person name="Gao Q."/>
            <person name="Jin K."/>
            <person name="Ying S.H."/>
            <person name="Zhang Y."/>
            <person name="Xiao G."/>
            <person name="Shang Y."/>
            <person name="Duan Z."/>
            <person name="Hu X."/>
            <person name="Xie X.Q."/>
            <person name="Zhou G."/>
            <person name="Peng G."/>
            <person name="Luo Z."/>
            <person name="Huang W."/>
            <person name="Wang B."/>
            <person name="Fang W."/>
            <person name="Wang S."/>
            <person name="Zhong Y."/>
            <person name="Ma L.J."/>
            <person name="St Leger R.J."/>
            <person name="Zhao G.P."/>
            <person name="Pei Y."/>
            <person name="Feng M.G."/>
            <person name="Xia Y."/>
            <person name="Wang C."/>
        </authorList>
    </citation>
    <scope>NUCLEOTIDE SEQUENCE [LARGE SCALE GENOMIC DNA]</scope>
    <source>
        <strain evidence="9 10">CQMa 102</strain>
    </source>
</reference>
<keyword evidence="5 6" id="KW-0067">ATP-binding</keyword>
<keyword evidence="3 6" id="KW-0547">Nucleotide-binding</keyword>
<dbReference type="PROSITE" id="PS00108">
    <property type="entry name" value="PROTEIN_KINASE_ST"/>
    <property type="match status" value="1"/>
</dbReference>
<sequence length="462" mass="53055">MVAISKTNPRALWQQRPRVLFSLWPCQFITRHSRWSSHMINELIDEELLPGDRLRSFHPTRPGEVLDGRFRTIAKLGYGGGSTVWLADNIAFKDSADTSAPRYVAVKIAALDIDAAWEAGISKLIAKADPSHEGLKFIRTHIDEFQLTGESGTHSCLVYTPMRETLFQLQHRLRGQRLAPPLFKFFMYCLLEAVDYLHTKCRLIHTDIKDDNILVTIESEAVLKKFVKRQMKNPQPKHVRIQDGREIYLSQGNFGPLQGSRLLPKLADFNLAFPGLADGNGHLSAIQSHRFRAPEVILGCPWSYSVDIWNLGLLMWNLMQDVSLFDRPAGEDGEYDAHVHLAQMVSLLGEPDEELIKRERFFRNCQLEKPVINSRGKECKTMNEFWGGPFFNDENNILRTDLVERKMLADTITELAGDEKDVFLDFASGMLQWLPEKRKTARELLQHPVFNSLNESRAWWRE</sequence>
<accession>E9EI49</accession>
<dbReference type="InterPro" id="IPR000719">
    <property type="entry name" value="Prot_kinase_dom"/>
</dbReference>
<feature type="binding site" evidence="6">
    <location>
        <position position="107"/>
    </location>
    <ligand>
        <name>ATP</name>
        <dbReference type="ChEBI" id="CHEBI:30616"/>
    </ligand>
</feature>
<dbReference type="GeneID" id="19253858"/>
<dbReference type="GO" id="GO:0043484">
    <property type="term" value="P:regulation of RNA splicing"/>
    <property type="evidence" value="ECO:0007669"/>
    <property type="project" value="TreeGrafter"/>
</dbReference>
<keyword evidence="2" id="KW-0808">Transferase</keyword>